<organism evidence="2 3">
    <name type="scientific">Pararcticibacter amylolyticus</name>
    <dbReference type="NCBI Taxonomy" id="2173175"/>
    <lineage>
        <taxon>Bacteria</taxon>
        <taxon>Pseudomonadati</taxon>
        <taxon>Bacteroidota</taxon>
        <taxon>Sphingobacteriia</taxon>
        <taxon>Sphingobacteriales</taxon>
        <taxon>Sphingobacteriaceae</taxon>
        <taxon>Pararcticibacter</taxon>
    </lineage>
</organism>
<evidence type="ECO:0000313" key="2">
    <source>
        <dbReference type="EMBL" id="PWG82412.1"/>
    </source>
</evidence>
<name>A0A2U2PMB9_9SPHI</name>
<comment type="caution">
    <text evidence="2">The sequence shown here is derived from an EMBL/GenBank/DDBJ whole genome shotgun (WGS) entry which is preliminary data.</text>
</comment>
<dbReference type="RefSeq" id="WP_109413831.1">
    <property type="nucleotide sequence ID" value="NZ_QEAS01000001.1"/>
</dbReference>
<gene>
    <name evidence="2" type="ORF">DDR33_00655</name>
</gene>
<dbReference type="EMBL" id="QEAS01000001">
    <property type="protein sequence ID" value="PWG82412.1"/>
    <property type="molecule type" value="Genomic_DNA"/>
</dbReference>
<accession>A0A2U2PMB9</accession>
<dbReference type="AlphaFoldDB" id="A0A2U2PMB9"/>
<protein>
    <submittedName>
        <fullName evidence="2">GLPGLI family protein</fullName>
    </submittedName>
</protein>
<dbReference type="InterPro" id="IPR005901">
    <property type="entry name" value="GLPGLI"/>
</dbReference>
<keyword evidence="1" id="KW-0732">Signal</keyword>
<feature type="chain" id="PRO_5015458611" evidence="1">
    <location>
        <begin position="22"/>
        <end position="259"/>
    </location>
</feature>
<keyword evidence="3" id="KW-1185">Reference proteome</keyword>
<dbReference type="OrthoDB" id="1440774at2"/>
<dbReference type="PROSITE" id="PS51257">
    <property type="entry name" value="PROKAR_LIPOPROTEIN"/>
    <property type="match status" value="1"/>
</dbReference>
<proteinExistence type="predicted"/>
<dbReference type="Proteomes" id="UP000245647">
    <property type="component" value="Unassembled WGS sequence"/>
</dbReference>
<feature type="signal peptide" evidence="1">
    <location>
        <begin position="1"/>
        <end position="21"/>
    </location>
</feature>
<sequence length="259" mass="29332">MKQKIIILSLFLLVSCNICFAQYVRFVTDGVIEFEKSVNMYALIKKDMADNAGDSFWQQAYEQYVKSQPQFLKMKSTLTFSKNITLFKPAEEQEGNQRLWSNDPMVKQNNSVYSNLSAGTSIIQKHVYEETFLVKDNIRRINWKITDQTREIAGYQCRRANALILDSIYVVAFYTDKIPVSGGPESFSGLPGMILGVALPHENITWFATKVSDQSVLPNALAAPAKGKQVNSMQLRETIMSALKDWGNYAKKALKAFLL</sequence>
<dbReference type="Pfam" id="PF09697">
    <property type="entry name" value="Porph_ging"/>
    <property type="match status" value="1"/>
</dbReference>
<evidence type="ECO:0000256" key="1">
    <source>
        <dbReference type="SAM" id="SignalP"/>
    </source>
</evidence>
<dbReference type="NCBIfam" id="TIGR01200">
    <property type="entry name" value="GLPGLI"/>
    <property type="match status" value="1"/>
</dbReference>
<reference evidence="2 3" key="1">
    <citation type="submission" date="2018-04" db="EMBL/GenBank/DDBJ databases">
        <title>Pedobacter chongqingensis sp. nov., isolated from a rottenly hemp rope.</title>
        <authorList>
            <person name="Cai Y."/>
        </authorList>
    </citation>
    <scope>NUCLEOTIDE SEQUENCE [LARGE SCALE GENOMIC DNA]</scope>
    <source>
        <strain evidence="2 3">FJ4-8</strain>
    </source>
</reference>
<evidence type="ECO:0000313" key="3">
    <source>
        <dbReference type="Proteomes" id="UP000245647"/>
    </source>
</evidence>